<organism evidence="1 2">
    <name type="scientific">Cuscuta europaea</name>
    <name type="common">European dodder</name>
    <dbReference type="NCBI Taxonomy" id="41803"/>
    <lineage>
        <taxon>Eukaryota</taxon>
        <taxon>Viridiplantae</taxon>
        <taxon>Streptophyta</taxon>
        <taxon>Embryophyta</taxon>
        <taxon>Tracheophyta</taxon>
        <taxon>Spermatophyta</taxon>
        <taxon>Magnoliopsida</taxon>
        <taxon>eudicotyledons</taxon>
        <taxon>Gunneridae</taxon>
        <taxon>Pentapetalae</taxon>
        <taxon>asterids</taxon>
        <taxon>lamiids</taxon>
        <taxon>Solanales</taxon>
        <taxon>Convolvulaceae</taxon>
        <taxon>Cuscuteae</taxon>
        <taxon>Cuscuta</taxon>
        <taxon>Cuscuta subgen. Cuscuta</taxon>
    </lineage>
</organism>
<accession>A0A9P0YMF0</accession>
<dbReference type="AlphaFoldDB" id="A0A9P0YMF0"/>
<proteinExistence type="predicted"/>
<comment type="caution">
    <text evidence="1">The sequence shown here is derived from an EMBL/GenBank/DDBJ whole genome shotgun (WGS) entry which is preliminary data.</text>
</comment>
<dbReference type="EMBL" id="CAMAPE010000005">
    <property type="protein sequence ID" value="CAH9068307.1"/>
    <property type="molecule type" value="Genomic_DNA"/>
</dbReference>
<gene>
    <name evidence="1" type="ORF">CEURO_LOCUS2792</name>
</gene>
<evidence type="ECO:0000313" key="2">
    <source>
        <dbReference type="Proteomes" id="UP001152484"/>
    </source>
</evidence>
<dbReference type="Proteomes" id="UP001152484">
    <property type="component" value="Unassembled WGS sequence"/>
</dbReference>
<sequence length="128" mass="14504">METANTSEEAAKLLCSQRRLLLCARRDGCSAWRKDCCSSMKDALCRCSGVRSWRRCLTSIKEPLVSKPPETAKERRLPVLQQPESRPAFVKAARLLPSSPVFVFNRPGTGIDRRTSQRQLVKHSISFR</sequence>
<reference evidence="1" key="1">
    <citation type="submission" date="2022-07" db="EMBL/GenBank/DDBJ databases">
        <authorList>
            <person name="Macas J."/>
            <person name="Novak P."/>
            <person name="Neumann P."/>
        </authorList>
    </citation>
    <scope>NUCLEOTIDE SEQUENCE</scope>
</reference>
<keyword evidence="2" id="KW-1185">Reference proteome</keyword>
<name>A0A9P0YMF0_CUSEU</name>
<evidence type="ECO:0000313" key="1">
    <source>
        <dbReference type="EMBL" id="CAH9068307.1"/>
    </source>
</evidence>
<protein>
    <submittedName>
        <fullName evidence="1">Uncharacterized protein</fullName>
    </submittedName>
</protein>